<reference evidence="7 8" key="2">
    <citation type="submission" date="2018-08" db="EMBL/GenBank/DDBJ databases">
        <title>A genome reference for cultivated species of the human gut microbiota.</title>
        <authorList>
            <person name="Zou Y."/>
            <person name="Xue W."/>
            <person name="Luo G."/>
        </authorList>
    </citation>
    <scope>NUCLEOTIDE SEQUENCE [LARGE SCALE GENOMIC DNA]</scope>
    <source>
        <strain evidence="5 8">AM27-46</strain>
        <strain evidence="4 7">TF08-13</strain>
    </source>
</reference>
<gene>
    <name evidence="5" type="ORF">DW729_08230</name>
    <name evidence="4" type="ORF">DXC80_05090</name>
    <name evidence="2" type="ORF">ERS852554_02994</name>
    <name evidence="3" type="ORF">GAP41_06390</name>
</gene>
<name>A0A174TVI8_BACUN</name>
<evidence type="ECO:0000313" key="8">
    <source>
        <dbReference type="Proteomes" id="UP000284640"/>
    </source>
</evidence>
<dbReference type="EMBL" id="WCTM01000003">
    <property type="protein sequence ID" value="KAB4244224.1"/>
    <property type="molecule type" value="Genomic_DNA"/>
</dbReference>
<dbReference type="Proteomes" id="UP000431575">
    <property type="component" value="Unassembled WGS sequence"/>
</dbReference>
<dbReference type="EMBL" id="CZBF01000005">
    <property type="protein sequence ID" value="CUQ11545.1"/>
    <property type="molecule type" value="Genomic_DNA"/>
</dbReference>
<reference evidence="3 9" key="3">
    <citation type="journal article" date="2019" name="Nat. Med.">
        <title>A library of human gut bacterial isolates paired with longitudinal multiomics data enables mechanistic microbiome research.</title>
        <authorList>
            <person name="Poyet M."/>
            <person name="Groussin M."/>
            <person name="Gibbons S.M."/>
            <person name="Avila-Pacheco J."/>
            <person name="Jiang X."/>
            <person name="Kearney S.M."/>
            <person name="Perrotta A.R."/>
            <person name="Berdy B."/>
            <person name="Zhao S."/>
            <person name="Lieberman T.D."/>
            <person name="Swanson P.K."/>
            <person name="Smith M."/>
            <person name="Roesemann S."/>
            <person name="Alexander J.E."/>
            <person name="Rich S.A."/>
            <person name="Livny J."/>
            <person name="Vlamakis H."/>
            <person name="Clish C."/>
            <person name="Bullock K."/>
            <person name="Deik A."/>
            <person name="Scott J."/>
            <person name="Pierce K.A."/>
            <person name="Xavier R.J."/>
            <person name="Alm E.J."/>
        </authorList>
    </citation>
    <scope>NUCLEOTIDE SEQUENCE [LARGE SCALE GENOMIC DNA]</scope>
    <source>
        <strain evidence="3 9">BIOML-A6</strain>
    </source>
</reference>
<dbReference type="Proteomes" id="UP000095788">
    <property type="component" value="Unassembled WGS sequence"/>
</dbReference>
<evidence type="ECO:0000313" key="5">
    <source>
        <dbReference type="EMBL" id="RHE60474.1"/>
    </source>
</evidence>
<evidence type="ECO:0000313" key="9">
    <source>
        <dbReference type="Proteomes" id="UP000431575"/>
    </source>
</evidence>
<evidence type="ECO:0000313" key="4">
    <source>
        <dbReference type="EMBL" id="RGL16059.1"/>
    </source>
</evidence>
<evidence type="ECO:0000256" key="1">
    <source>
        <dbReference type="SAM" id="SignalP"/>
    </source>
</evidence>
<dbReference type="EMBL" id="QSRK01000005">
    <property type="protein sequence ID" value="RGL16059.1"/>
    <property type="molecule type" value="Genomic_DNA"/>
</dbReference>
<proteinExistence type="predicted"/>
<protein>
    <recommendedName>
        <fullName evidence="10">Lipoprotein</fullName>
    </recommendedName>
</protein>
<reference evidence="2 6" key="1">
    <citation type="submission" date="2015-09" db="EMBL/GenBank/DDBJ databases">
        <authorList>
            <consortium name="Pathogen Informatics"/>
        </authorList>
    </citation>
    <scope>NUCLEOTIDE SEQUENCE [LARGE SCALE GENOMIC DNA]</scope>
    <source>
        <strain evidence="2 6">2789STDY5834942</strain>
    </source>
</reference>
<dbReference type="RefSeq" id="WP_057281895.1">
    <property type="nucleotide sequence ID" value="NZ_CZBF01000005.1"/>
</dbReference>
<evidence type="ECO:0000313" key="7">
    <source>
        <dbReference type="Proteomes" id="UP000260795"/>
    </source>
</evidence>
<accession>A0A174TVI8</accession>
<feature type="signal peptide" evidence="1">
    <location>
        <begin position="1"/>
        <end position="23"/>
    </location>
</feature>
<evidence type="ECO:0008006" key="10">
    <source>
        <dbReference type="Google" id="ProtNLM"/>
    </source>
</evidence>
<evidence type="ECO:0000313" key="6">
    <source>
        <dbReference type="Proteomes" id="UP000095788"/>
    </source>
</evidence>
<sequence length="134" mass="15354">MKSTFRTMTIVACFALVSLTSCYFPGSDQYKIKSATKEYVKSQLGEGEKFRYGYLERKCGRNVDGKFCKYAEVHYEVINASGEISEKMLFLLMSEHCDSVLDISEERDKEWTNKESLSSEEIKAIIESALKDKL</sequence>
<evidence type="ECO:0000313" key="2">
    <source>
        <dbReference type="EMBL" id="CUQ11545.1"/>
    </source>
</evidence>
<organism evidence="2 6">
    <name type="scientific">Bacteroides uniformis</name>
    <dbReference type="NCBI Taxonomy" id="820"/>
    <lineage>
        <taxon>Bacteria</taxon>
        <taxon>Pseudomonadati</taxon>
        <taxon>Bacteroidota</taxon>
        <taxon>Bacteroidia</taxon>
        <taxon>Bacteroidales</taxon>
        <taxon>Bacteroidaceae</taxon>
        <taxon>Bacteroides</taxon>
    </lineage>
</organism>
<dbReference type="PROSITE" id="PS51257">
    <property type="entry name" value="PROKAR_LIPOPROTEIN"/>
    <property type="match status" value="1"/>
</dbReference>
<feature type="chain" id="PRO_5043136803" description="Lipoprotein" evidence="1">
    <location>
        <begin position="24"/>
        <end position="134"/>
    </location>
</feature>
<dbReference type="Proteomes" id="UP000260795">
    <property type="component" value="Unassembled WGS sequence"/>
</dbReference>
<dbReference type="AlphaFoldDB" id="A0A174TVI8"/>
<keyword evidence="1" id="KW-0732">Signal</keyword>
<dbReference type="Proteomes" id="UP000284640">
    <property type="component" value="Unassembled WGS sequence"/>
</dbReference>
<dbReference type="EMBL" id="QSKL01000004">
    <property type="protein sequence ID" value="RHE60474.1"/>
    <property type="molecule type" value="Genomic_DNA"/>
</dbReference>
<evidence type="ECO:0000313" key="3">
    <source>
        <dbReference type="EMBL" id="KAB4244224.1"/>
    </source>
</evidence>